<proteinExistence type="predicted"/>
<dbReference type="Gene3D" id="1.20.81.30">
    <property type="entry name" value="Type II secretion system (T2SS), domain F"/>
    <property type="match status" value="1"/>
</dbReference>
<evidence type="ECO:0000256" key="5">
    <source>
        <dbReference type="ARBA" id="ARBA00023136"/>
    </source>
</evidence>
<comment type="subcellular location">
    <subcellularLocation>
        <location evidence="1">Cell membrane</location>
        <topology evidence="1">Multi-pass membrane protein</topology>
    </subcellularLocation>
</comment>
<dbReference type="GeneID" id="78296179"/>
<dbReference type="PANTHER" id="PTHR35007">
    <property type="entry name" value="INTEGRAL MEMBRANE PROTEIN-RELATED"/>
    <property type="match status" value="1"/>
</dbReference>
<evidence type="ECO:0000256" key="4">
    <source>
        <dbReference type="ARBA" id="ARBA00022989"/>
    </source>
</evidence>
<dbReference type="PANTHER" id="PTHR35007:SF1">
    <property type="entry name" value="PILUS ASSEMBLY PROTEIN"/>
    <property type="match status" value="1"/>
</dbReference>
<feature type="transmembrane region" description="Helical" evidence="6">
    <location>
        <begin position="91"/>
        <end position="113"/>
    </location>
</feature>
<keyword evidence="2" id="KW-1003">Cell membrane</keyword>
<gene>
    <name evidence="8" type="ORF">HF882_19375</name>
</gene>
<dbReference type="GO" id="GO:0005886">
    <property type="term" value="C:plasma membrane"/>
    <property type="evidence" value="ECO:0007669"/>
    <property type="project" value="UniProtKB-SubCell"/>
</dbReference>
<keyword evidence="5 6" id="KW-0472">Membrane</keyword>
<feature type="transmembrane region" description="Helical" evidence="6">
    <location>
        <begin position="12"/>
        <end position="36"/>
    </location>
</feature>
<evidence type="ECO:0000313" key="9">
    <source>
        <dbReference type="Proteomes" id="UP000576225"/>
    </source>
</evidence>
<evidence type="ECO:0000256" key="6">
    <source>
        <dbReference type="SAM" id="Phobius"/>
    </source>
</evidence>
<dbReference type="Pfam" id="PF00482">
    <property type="entry name" value="T2SSF"/>
    <property type="match status" value="1"/>
</dbReference>
<dbReference type="InterPro" id="IPR018076">
    <property type="entry name" value="T2SS_GspF_dom"/>
</dbReference>
<dbReference type="AlphaFoldDB" id="A0A848B509"/>
<feature type="transmembrane region" description="Helical" evidence="6">
    <location>
        <begin position="271"/>
        <end position="291"/>
    </location>
</feature>
<evidence type="ECO:0000256" key="1">
    <source>
        <dbReference type="ARBA" id="ARBA00004651"/>
    </source>
</evidence>
<accession>A0A848B509</accession>
<sequence>MQESAMLSSSFWPGICAFLSVMLATFVLIEFGLYVAARYRERYLAEASTELDDVLIQMPARRVLDLSLALATSGIIISIILMSTLVEGYSWKWGIFVALFFGVVLFLLPRLVLRQLKVRRLEKFNFQLEDALGVISSSLKAGFSINQALEEVAEQNIHPISVEFRLLIQEIRLGVPVEQALENMNRRLRSEDFELVATAILTARQTGGELTGTLERVASLIRERVRISNKVRALTALGRLQAILIALTPVALLIGLWWINPVMIRAFVTNPIGIALLIVAGIFDVIGFLIIRRIVTIEV</sequence>
<evidence type="ECO:0000256" key="3">
    <source>
        <dbReference type="ARBA" id="ARBA00022692"/>
    </source>
</evidence>
<name>A0A848B509_9BACT</name>
<comment type="caution">
    <text evidence="8">The sequence shown here is derived from an EMBL/GenBank/DDBJ whole genome shotgun (WGS) entry which is preliminary data.</text>
</comment>
<evidence type="ECO:0000313" key="8">
    <source>
        <dbReference type="EMBL" id="NMD88750.1"/>
    </source>
</evidence>
<evidence type="ECO:0000259" key="7">
    <source>
        <dbReference type="Pfam" id="PF00482"/>
    </source>
</evidence>
<dbReference type="RefSeq" id="WP_116884889.1">
    <property type="nucleotide sequence ID" value="NZ_CABMMC010000093.1"/>
</dbReference>
<dbReference type="Proteomes" id="UP000576225">
    <property type="component" value="Unassembled WGS sequence"/>
</dbReference>
<keyword evidence="3 6" id="KW-0812">Transmembrane</keyword>
<protein>
    <recommendedName>
        <fullName evidence="7">Type II secretion system protein GspF domain-containing protein</fullName>
    </recommendedName>
</protein>
<dbReference type="InterPro" id="IPR042094">
    <property type="entry name" value="T2SS_GspF_sf"/>
</dbReference>
<reference evidence="8 9" key="1">
    <citation type="submission" date="2020-04" db="EMBL/GenBank/DDBJ databases">
        <authorList>
            <person name="Hitch T.C.A."/>
            <person name="Wylensek D."/>
            <person name="Clavel T."/>
        </authorList>
    </citation>
    <scope>NUCLEOTIDE SEQUENCE [LARGE SCALE GENOMIC DNA]</scope>
    <source>
        <strain evidence="8 9">COR2-253-APC-1A</strain>
    </source>
</reference>
<keyword evidence="4 6" id="KW-1133">Transmembrane helix</keyword>
<feature type="transmembrane region" description="Helical" evidence="6">
    <location>
        <begin position="236"/>
        <end position="259"/>
    </location>
</feature>
<dbReference type="SUPFAM" id="SSF103473">
    <property type="entry name" value="MFS general substrate transporter"/>
    <property type="match status" value="1"/>
</dbReference>
<dbReference type="OrthoDB" id="597333at2"/>
<feature type="domain" description="Type II secretion system protein GspF" evidence="7">
    <location>
        <begin position="134"/>
        <end position="254"/>
    </location>
</feature>
<dbReference type="InterPro" id="IPR036259">
    <property type="entry name" value="MFS_trans_sf"/>
</dbReference>
<dbReference type="EMBL" id="JABAEW010000057">
    <property type="protein sequence ID" value="NMD88750.1"/>
    <property type="molecule type" value="Genomic_DNA"/>
</dbReference>
<evidence type="ECO:0000256" key="2">
    <source>
        <dbReference type="ARBA" id="ARBA00022475"/>
    </source>
</evidence>
<feature type="transmembrane region" description="Helical" evidence="6">
    <location>
        <begin position="66"/>
        <end position="85"/>
    </location>
</feature>
<organism evidence="8 9">
    <name type="scientific">Victivallis vadensis</name>
    <dbReference type="NCBI Taxonomy" id="172901"/>
    <lineage>
        <taxon>Bacteria</taxon>
        <taxon>Pseudomonadati</taxon>
        <taxon>Lentisphaerota</taxon>
        <taxon>Lentisphaeria</taxon>
        <taxon>Victivallales</taxon>
        <taxon>Victivallaceae</taxon>
        <taxon>Victivallis</taxon>
    </lineage>
</organism>